<evidence type="ECO:0000313" key="1">
    <source>
        <dbReference type="EMBL" id="MBD2280273.1"/>
    </source>
</evidence>
<proteinExistence type="predicted"/>
<organism evidence="1 2">
    <name type="scientific">Aphanizomenon flos-aquae FACHB-1040</name>
    <dbReference type="NCBI Taxonomy" id="2692887"/>
    <lineage>
        <taxon>Bacteria</taxon>
        <taxon>Bacillati</taxon>
        <taxon>Cyanobacteriota</taxon>
        <taxon>Cyanophyceae</taxon>
        <taxon>Nostocales</taxon>
        <taxon>Aphanizomenonaceae</taxon>
        <taxon>Aphanizomenon</taxon>
    </lineage>
</organism>
<dbReference type="EMBL" id="JACJQT010000057">
    <property type="protein sequence ID" value="MBD2280273.1"/>
    <property type="molecule type" value="Genomic_DNA"/>
</dbReference>
<reference evidence="1 2" key="1">
    <citation type="journal article" date="2020" name="ISME J.">
        <title>Comparative genomics reveals insights into cyanobacterial evolution and habitat adaptation.</title>
        <authorList>
            <person name="Chen M.Y."/>
            <person name="Teng W.K."/>
            <person name="Zhao L."/>
            <person name="Hu C.X."/>
            <person name="Zhou Y.K."/>
            <person name="Han B.P."/>
            <person name="Song L.R."/>
            <person name="Shu W.S."/>
        </authorList>
    </citation>
    <scope>NUCLEOTIDE SEQUENCE [LARGE SCALE GENOMIC DNA]</scope>
    <source>
        <strain evidence="1 2">FACHB-1040</strain>
    </source>
</reference>
<accession>A0ABR8BZC2</accession>
<comment type="caution">
    <text evidence="1">The sequence shown here is derived from an EMBL/GenBank/DDBJ whole genome shotgun (WGS) entry which is preliminary data.</text>
</comment>
<keyword evidence="2" id="KW-1185">Reference proteome</keyword>
<protein>
    <submittedName>
        <fullName evidence="1">Uncharacterized protein</fullName>
    </submittedName>
</protein>
<sequence length="116" mass="12340">MAFSIKIQLFADNDGLISDAVDSVIAGNRFYAQILVGDFRSDSVGLIGFLSSIQWNPNILQSLDDPFNPDEVITSNFSAVFGGTLDNTVGRISDLEAGALPAFESGQAIGVDKLEP</sequence>
<name>A0ABR8BZC2_APHFL</name>
<evidence type="ECO:0000313" key="2">
    <source>
        <dbReference type="Proteomes" id="UP000606721"/>
    </source>
</evidence>
<dbReference type="RefSeq" id="WP_190383888.1">
    <property type="nucleotide sequence ID" value="NZ_JACJQT010000057.1"/>
</dbReference>
<gene>
    <name evidence="1" type="ORF">H6F99_18965</name>
</gene>
<dbReference type="Proteomes" id="UP000606721">
    <property type="component" value="Unassembled WGS sequence"/>
</dbReference>